<feature type="domain" description="Aldehyde dehydrogenase" evidence="3">
    <location>
        <begin position="13"/>
        <end position="469"/>
    </location>
</feature>
<dbReference type="GO" id="GO:0016620">
    <property type="term" value="F:oxidoreductase activity, acting on the aldehyde or oxo group of donors, NAD or NADP as acceptor"/>
    <property type="evidence" value="ECO:0007669"/>
    <property type="project" value="InterPro"/>
</dbReference>
<dbReference type="CDD" id="cd07099">
    <property type="entry name" value="ALDH_DDALDH"/>
    <property type="match status" value="1"/>
</dbReference>
<dbReference type="Pfam" id="PF00171">
    <property type="entry name" value="Aldedh"/>
    <property type="match status" value="1"/>
</dbReference>
<comment type="similarity">
    <text evidence="1">Belongs to the aldehyde dehydrogenase family.</text>
</comment>
<organism evidence="4">
    <name type="scientific">anaerobic digester metagenome</name>
    <dbReference type="NCBI Taxonomy" id="1263854"/>
    <lineage>
        <taxon>unclassified sequences</taxon>
        <taxon>metagenomes</taxon>
        <taxon>ecological metagenomes</taxon>
    </lineage>
</organism>
<dbReference type="InterPro" id="IPR016162">
    <property type="entry name" value="Ald_DH_N"/>
</dbReference>
<dbReference type="InterPro" id="IPR015590">
    <property type="entry name" value="Aldehyde_DH_dom"/>
</dbReference>
<accession>A0A485M2R6</accession>
<dbReference type="InterPro" id="IPR012394">
    <property type="entry name" value="Aldehyde_DH_NAD(P)"/>
</dbReference>
<evidence type="ECO:0000259" key="3">
    <source>
        <dbReference type="Pfam" id="PF00171"/>
    </source>
</evidence>
<dbReference type="Gene3D" id="3.40.309.10">
    <property type="entry name" value="Aldehyde Dehydrogenase, Chain A, domain 2"/>
    <property type="match status" value="1"/>
</dbReference>
<dbReference type="PANTHER" id="PTHR11699">
    <property type="entry name" value="ALDEHYDE DEHYDROGENASE-RELATED"/>
    <property type="match status" value="1"/>
</dbReference>
<reference evidence="4" key="1">
    <citation type="submission" date="2019-03" db="EMBL/GenBank/DDBJ databases">
        <authorList>
            <person name="Hao L."/>
        </authorList>
    </citation>
    <scope>NUCLEOTIDE SEQUENCE</scope>
</reference>
<dbReference type="SUPFAM" id="SSF53720">
    <property type="entry name" value="ALDH-like"/>
    <property type="match status" value="1"/>
</dbReference>
<dbReference type="PROSITE" id="PS00687">
    <property type="entry name" value="ALDEHYDE_DEHYDR_GLU"/>
    <property type="match status" value="1"/>
</dbReference>
<dbReference type="FunFam" id="3.40.309.10:FF:000009">
    <property type="entry name" value="Aldehyde dehydrogenase A"/>
    <property type="match status" value="1"/>
</dbReference>
<dbReference type="InterPro" id="IPR029510">
    <property type="entry name" value="Ald_DH_CS_GLU"/>
</dbReference>
<dbReference type="InterPro" id="IPR016161">
    <property type="entry name" value="Ald_DH/histidinol_DH"/>
</dbReference>
<dbReference type="Gene3D" id="3.40.605.10">
    <property type="entry name" value="Aldehyde Dehydrogenase, Chain A, domain 1"/>
    <property type="match status" value="1"/>
</dbReference>
<evidence type="ECO:0000313" key="4">
    <source>
        <dbReference type="EMBL" id="VFU13261.1"/>
    </source>
</evidence>
<name>A0A485M2R6_9ZZZZ</name>
<dbReference type="InterPro" id="IPR016163">
    <property type="entry name" value="Ald_DH_C"/>
</dbReference>
<evidence type="ECO:0000256" key="2">
    <source>
        <dbReference type="ARBA" id="ARBA00023002"/>
    </source>
</evidence>
<gene>
    <name evidence="4" type="ORF">SCFA_1670003</name>
</gene>
<protein>
    <submittedName>
        <fullName evidence="4">NAD-dependent aldehyde dehydrogenases</fullName>
    </submittedName>
</protein>
<dbReference type="PIRSF" id="PIRSF036492">
    <property type="entry name" value="ALDH"/>
    <property type="match status" value="1"/>
</dbReference>
<proteinExistence type="inferred from homology"/>
<dbReference type="EMBL" id="CAADRM010000076">
    <property type="protein sequence ID" value="VFU13261.1"/>
    <property type="molecule type" value="Genomic_DNA"/>
</dbReference>
<keyword evidence="2" id="KW-0560">Oxidoreductase</keyword>
<dbReference type="GO" id="GO:0006081">
    <property type="term" value="P:aldehyde metabolic process"/>
    <property type="evidence" value="ECO:0007669"/>
    <property type="project" value="InterPro"/>
</dbReference>
<dbReference type="AlphaFoldDB" id="A0A485M2R6"/>
<evidence type="ECO:0000256" key="1">
    <source>
        <dbReference type="ARBA" id="ARBA00009986"/>
    </source>
</evidence>
<sequence length="529" mass="59120">MKTPAVKKADAQKGRTMIEVFNPANGKRIGEVPSFSMDESLAALRETREAQAKWARIPIAQRLEIIKTFGEILHERADEVARLLSAENGKPLYEAYIHEVLPVIHLTAYFVKRAEKILAPKPIPIWVFKNRKSYIHYKPRGVTLIISPWNYPFTIPAGAVIMNLIAGNGVLLKPASLTPLIAYKMREIFDAAGLDPKLFQIISGPGRMAEELIEKGPPYINFVNFTGSTEIGKVVASLCGRHLIPCSMELGGKDPAIVCEDADIALAARSIVNGAFGNSGQICASVERVYVHKNVFDIFVKEVVKLTRELIQDDPAVNVRTDIGSMTSREQLEIVQRQVEDAVRKGAHVHTGGKLSDKGGMFFEPTVLTHVTDDMEVLQEETFGPVLPIMSVEDDREAIRKANEGIYGLSAYVFTKDTGKGRRIAEQIEAGTVMLNETLITHAFPETPWQGFKESGTGRAHSDDGLRDLCLPCHVNYDTMPIPRLLWKKFWVWHPYDSKKIRRFHSLYGLIFIKSSLGRKLSLLKNMLF</sequence>